<comment type="caution">
    <text evidence="1">The sequence shown here is derived from an EMBL/GenBank/DDBJ whole genome shotgun (WGS) entry which is preliminary data.</text>
</comment>
<organism evidence="1 2">
    <name type="scientific">Haloarcula rubra</name>
    <dbReference type="NCBI Taxonomy" id="2487747"/>
    <lineage>
        <taxon>Archaea</taxon>
        <taxon>Methanobacteriati</taxon>
        <taxon>Methanobacteriota</taxon>
        <taxon>Stenosarchaea group</taxon>
        <taxon>Halobacteria</taxon>
        <taxon>Halobacteriales</taxon>
        <taxon>Haloarculaceae</taxon>
        <taxon>Haloarcula</taxon>
    </lineage>
</organism>
<gene>
    <name evidence="1" type="ORF">EGH21_09100</name>
</gene>
<sequence length="84" mass="9210">MTGRQSAPEREDATRHDHLEAIFVNVTGTEKLVEEQTQDASVSREIGVDGEGRSQTLSEYVSTMVRDDGLTETFAEPDTGPTPE</sequence>
<evidence type="ECO:0000313" key="2">
    <source>
        <dbReference type="Proteomes" id="UP001430377"/>
    </source>
</evidence>
<dbReference type="RefSeq" id="WP_220618162.1">
    <property type="nucleotide sequence ID" value="NZ_RKLR01000003.1"/>
</dbReference>
<proteinExistence type="predicted"/>
<keyword evidence="2" id="KW-1185">Reference proteome</keyword>
<accession>A0AAW4PR78</accession>
<evidence type="ECO:0000313" key="1">
    <source>
        <dbReference type="EMBL" id="MBX0323184.1"/>
    </source>
</evidence>
<dbReference type="Proteomes" id="UP001430377">
    <property type="component" value="Unassembled WGS sequence"/>
</dbReference>
<dbReference type="AlphaFoldDB" id="A0AAW4PR78"/>
<protein>
    <submittedName>
        <fullName evidence="1">Uncharacterized protein</fullName>
    </submittedName>
</protein>
<name>A0AAW4PR78_9EURY</name>
<reference evidence="1 2" key="1">
    <citation type="submission" date="2021-06" db="EMBL/GenBank/DDBJ databases">
        <title>Halomicroarcula sp. a new haloarchaeum isolated from saline soil.</title>
        <authorList>
            <person name="Duran-Viseras A."/>
            <person name="Sanchez-Porro C."/>
            <person name="Ventosa A."/>
        </authorList>
    </citation>
    <scope>NUCLEOTIDE SEQUENCE [LARGE SCALE GENOMIC DNA]</scope>
    <source>
        <strain evidence="1 2">F13</strain>
    </source>
</reference>
<dbReference type="EMBL" id="RKLR01000003">
    <property type="protein sequence ID" value="MBX0323184.1"/>
    <property type="molecule type" value="Genomic_DNA"/>
</dbReference>